<dbReference type="EMBL" id="AP012051">
    <property type="protein sequence ID" value="BAL80787.1"/>
    <property type="molecule type" value="Genomic_DNA"/>
</dbReference>
<sequence>MKTQDYVLPEPIKIKGYLGEKYVTDSIIYLENQSKSGPFYHAVKILGGRGNEITANKIYTFTIYPIYRRYYPFEDWYVFVSDFEK</sequence>
<dbReference type="Proteomes" id="UP000004793">
    <property type="component" value="Chromosome"/>
</dbReference>
<proteinExistence type="predicted"/>
<reference evidence="1 2" key="1">
    <citation type="submission" date="2011-01" db="EMBL/GenBank/DDBJ databases">
        <title>Whole genome sequence of Caldisericum exile AZM16c01.</title>
        <authorList>
            <person name="Narita-Yamada S."/>
            <person name="Kawakoshi A."/>
            <person name="Nakamura S."/>
            <person name="Sasagawa M."/>
            <person name="Fukada J."/>
            <person name="Sekine M."/>
            <person name="Kato Y."/>
            <person name="Fukai R."/>
            <person name="Sasaki K."/>
            <person name="Hanamaki A."/>
            <person name="Narita H."/>
            <person name="Konno Y."/>
            <person name="Mori K."/>
            <person name="Yamazaki S."/>
            <person name="Suzuki K."/>
            <person name="Fujita N."/>
        </authorList>
    </citation>
    <scope>NUCLEOTIDE SEQUENCE [LARGE SCALE GENOMIC DNA]</scope>
    <source>
        <strain evidence="2">DSM 21853 / NBRC 104410 / AZM16c01</strain>
    </source>
</reference>
<evidence type="ECO:0000313" key="2">
    <source>
        <dbReference type="Proteomes" id="UP000004793"/>
    </source>
</evidence>
<keyword evidence="2" id="KW-1185">Reference proteome</keyword>
<gene>
    <name evidence="1" type="ordered locus">CSE_06610</name>
</gene>
<dbReference type="AlphaFoldDB" id="A0A7U6GEE2"/>
<protein>
    <submittedName>
        <fullName evidence="1">Uncharacterized protein</fullName>
    </submittedName>
</protein>
<organism evidence="1 2">
    <name type="scientific">Caldisericum exile (strain DSM 21853 / NBRC 104410 / AZM16c01)</name>
    <dbReference type="NCBI Taxonomy" id="511051"/>
    <lineage>
        <taxon>Bacteria</taxon>
        <taxon>Pseudomonadati</taxon>
        <taxon>Caldisericota/Cryosericota group</taxon>
        <taxon>Caldisericota</taxon>
        <taxon>Caldisericia</taxon>
        <taxon>Caldisericales</taxon>
        <taxon>Caldisericaceae</taxon>
        <taxon>Caldisericum</taxon>
    </lineage>
</organism>
<accession>A0A7U6GEE2</accession>
<dbReference type="KEGG" id="cex:CSE_06610"/>
<name>A0A7U6GEE2_CALEA</name>
<evidence type="ECO:0000313" key="1">
    <source>
        <dbReference type="EMBL" id="BAL80787.1"/>
    </source>
</evidence>
<dbReference type="RefSeq" id="WP_014453190.1">
    <property type="nucleotide sequence ID" value="NC_017096.1"/>
</dbReference>
<dbReference type="OrthoDB" id="9799897at2"/>